<evidence type="ECO:0000256" key="3">
    <source>
        <dbReference type="ARBA" id="ARBA00022729"/>
    </source>
</evidence>
<name>A0A7Y9IWX1_9BURK</name>
<comment type="caution">
    <text evidence="7">The sequence shown here is derived from an EMBL/GenBank/DDBJ whole genome shotgun (WGS) entry which is preliminary data.</text>
</comment>
<keyword evidence="8" id="KW-1185">Reference proteome</keyword>
<proteinExistence type="inferred from homology"/>
<dbReference type="InterPro" id="IPR038484">
    <property type="entry name" value="MucB/RseB_C_sf"/>
</dbReference>
<evidence type="ECO:0000259" key="5">
    <source>
        <dbReference type="Pfam" id="PF03888"/>
    </source>
</evidence>
<dbReference type="Pfam" id="PF17188">
    <property type="entry name" value="MucB_RseB_C"/>
    <property type="match status" value="1"/>
</dbReference>
<keyword evidence="4" id="KW-0574">Periplasm</keyword>
<dbReference type="Gene3D" id="3.30.200.100">
    <property type="entry name" value="MucB/RseB, C-terminal domain"/>
    <property type="match status" value="1"/>
</dbReference>
<feature type="domain" description="MucB/RseB N-terminal" evidence="5">
    <location>
        <begin position="32"/>
        <end position="206"/>
    </location>
</feature>
<dbReference type="Proteomes" id="UP000542125">
    <property type="component" value="Unassembled WGS sequence"/>
</dbReference>
<dbReference type="PANTHER" id="PTHR38782:SF1">
    <property type="entry name" value="SIGMA-E FACTOR REGULATORY PROTEIN RSEB"/>
    <property type="match status" value="1"/>
</dbReference>
<dbReference type="GO" id="GO:0042597">
    <property type="term" value="C:periplasmic space"/>
    <property type="evidence" value="ECO:0007669"/>
    <property type="project" value="UniProtKB-SubCell"/>
</dbReference>
<comment type="similarity">
    <text evidence="2">Belongs to the RseB family.</text>
</comment>
<dbReference type="CDD" id="cd16327">
    <property type="entry name" value="RseB"/>
    <property type="match status" value="1"/>
</dbReference>
<evidence type="ECO:0000259" key="6">
    <source>
        <dbReference type="Pfam" id="PF17188"/>
    </source>
</evidence>
<accession>A0A7Y9IWX1</accession>
<dbReference type="InterPro" id="IPR005588">
    <property type="entry name" value="MucB_RseB"/>
</dbReference>
<keyword evidence="3" id="KW-0732">Signal</keyword>
<dbReference type="InterPro" id="IPR033436">
    <property type="entry name" value="MucB/RseB_C"/>
</dbReference>
<dbReference type="AlphaFoldDB" id="A0A7Y9IWX1"/>
<dbReference type="Pfam" id="PF03888">
    <property type="entry name" value="MucB_RseB"/>
    <property type="match status" value="1"/>
</dbReference>
<dbReference type="InterPro" id="IPR033434">
    <property type="entry name" value="MucB/RseB_N"/>
</dbReference>
<dbReference type="EMBL" id="JACBYR010000001">
    <property type="protein sequence ID" value="NYE84597.1"/>
    <property type="molecule type" value="Genomic_DNA"/>
</dbReference>
<dbReference type="PIRSF" id="PIRSF005427">
    <property type="entry name" value="RseB"/>
    <property type="match status" value="1"/>
</dbReference>
<evidence type="ECO:0000256" key="2">
    <source>
        <dbReference type="ARBA" id="ARBA00008150"/>
    </source>
</evidence>
<dbReference type="PANTHER" id="PTHR38782">
    <property type="match status" value="1"/>
</dbReference>
<dbReference type="RefSeq" id="WP_179588270.1">
    <property type="nucleotide sequence ID" value="NZ_JACBYR010000001.1"/>
</dbReference>
<comment type="subcellular location">
    <subcellularLocation>
        <location evidence="1">Periplasm</location>
    </subcellularLocation>
</comment>
<gene>
    <name evidence="7" type="ORF">FHW18_003868</name>
</gene>
<reference evidence="7 8" key="1">
    <citation type="submission" date="2020-07" db="EMBL/GenBank/DDBJ databases">
        <title>Genomic Encyclopedia of Type Strains, Phase IV (KMG-V): Genome sequencing to study the core and pangenomes of soil and plant-associated prokaryotes.</title>
        <authorList>
            <person name="Whitman W."/>
        </authorList>
    </citation>
    <scope>NUCLEOTIDE SEQUENCE [LARGE SCALE GENOMIC DNA]</scope>
    <source>
        <strain evidence="7 8">SAS40</strain>
    </source>
</reference>
<protein>
    <submittedName>
        <fullName evidence="7">Sigma-E factor negative regulatory protein RseB</fullName>
    </submittedName>
</protein>
<dbReference type="Gene3D" id="2.50.20.10">
    <property type="entry name" value="Lipoprotein localisation LolA/LolB/LppX"/>
    <property type="match status" value="1"/>
</dbReference>
<evidence type="ECO:0000313" key="8">
    <source>
        <dbReference type="Proteomes" id="UP000542125"/>
    </source>
</evidence>
<organism evidence="7 8">
    <name type="scientific">Pigmentiphaga litoralis</name>
    <dbReference type="NCBI Taxonomy" id="516702"/>
    <lineage>
        <taxon>Bacteria</taxon>
        <taxon>Pseudomonadati</taxon>
        <taxon>Pseudomonadota</taxon>
        <taxon>Betaproteobacteria</taxon>
        <taxon>Burkholderiales</taxon>
        <taxon>Alcaligenaceae</taxon>
        <taxon>Pigmentiphaga</taxon>
    </lineage>
</organism>
<sequence length="327" mass="35492">MAVLTCVLAVAVHAQGIAGQGQGDTAAAANVSLLQRIQNSAQQLNYTGVFTYQQGASMQSSRVTHIADSKGEHERLEILDGQPLEFLRENDDIQCLIPAKKAILVEKRTTRDRFPGLMLGKADQLAANYNVTVDPQSERVADRDCQVINVQPKDNDRYGYRLCADTSSGLLLRAQTLSSEAGVVEQVAFMTLQVGSDVDAAQLKPKWSTKDWKVIRAQLTPTDLAANGWSVAETAGFHTVTQLQRSMGGKQNVKQIMLSDGLAAISIFIEPFSNAHPQQVGSSSRGAIHVVGRRLGDYWITVLGEAPLGTIQRVAASVDYHPVSRRP</sequence>
<evidence type="ECO:0000313" key="7">
    <source>
        <dbReference type="EMBL" id="NYE84597.1"/>
    </source>
</evidence>
<evidence type="ECO:0000256" key="4">
    <source>
        <dbReference type="ARBA" id="ARBA00022764"/>
    </source>
</evidence>
<evidence type="ECO:0000256" key="1">
    <source>
        <dbReference type="ARBA" id="ARBA00004418"/>
    </source>
</evidence>
<feature type="domain" description="MucB/RseB C-terminal" evidence="6">
    <location>
        <begin position="226"/>
        <end position="318"/>
    </location>
</feature>